<sequence length="148" mass="15801">MEARAKLDRKKIKKGTALAKLKLVRNGFTATPKDSGDPGREAELFTVGRTALISAMIRTTAKQASSRDPISAECGFKRPLPSLTARIEQADQLDGESRTVAGAIPPSQATRSSSAVEKTDLTPARRTRQDDSVPLEPLAQTAALTAQT</sequence>
<protein>
    <submittedName>
        <fullName evidence="2">Uncharacterized protein</fullName>
    </submittedName>
</protein>
<proteinExistence type="predicted"/>
<dbReference type="AlphaFoldDB" id="A0A8H6MQJ4"/>
<evidence type="ECO:0000313" key="2">
    <source>
        <dbReference type="EMBL" id="KAF6804603.1"/>
    </source>
</evidence>
<gene>
    <name evidence="2" type="ORF">CSOJ01_10073</name>
</gene>
<feature type="compositionally biased region" description="Low complexity" evidence="1">
    <location>
        <begin position="138"/>
        <end position="148"/>
    </location>
</feature>
<keyword evidence="3" id="KW-1185">Reference proteome</keyword>
<name>A0A8H6MQJ4_9PEZI</name>
<reference evidence="2 3" key="1">
    <citation type="journal article" date="2020" name="Phytopathology">
        <title>Genome Sequence Resources of Colletotrichum truncatum, C. plurivorum, C. musicola, and C. sojae: Four Species Pathogenic to Soybean (Glycine max).</title>
        <authorList>
            <person name="Rogerio F."/>
            <person name="Boufleur T.R."/>
            <person name="Ciampi-Guillardi M."/>
            <person name="Sukno S.A."/>
            <person name="Thon M.R."/>
            <person name="Massola Junior N.S."/>
            <person name="Baroncelli R."/>
        </authorList>
    </citation>
    <scope>NUCLEOTIDE SEQUENCE [LARGE SCALE GENOMIC DNA]</scope>
    <source>
        <strain evidence="2 3">LFN0009</strain>
    </source>
</reference>
<feature type="compositionally biased region" description="Polar residues" evidence="1">
    <location>
        <begin position="107"/>
        <end position="116"/>
    </location>
</feature>
<accession>A0A8H6MQJ4</accession>
<organism evidence="2 3">
    <name type="scientific">Colletotrichum sojae</name>
    <dbReference type="NCBI Taxonomy" id="2175907"/>
    <lineage>
        <taxon>Eukaryota</taxon>
        <taxon>Fungi</taxon>
        <taxon>Dikarya</taxon>
        <taxon>Ascomycota</taxon>
        <taxon>Pezizomycotina</taxon>
        <taxon>Sordariomycetes</taxon>
        <taxon>Hypocreomycetidae</taxon>
        <taxon>Glomerellales</taxon>
        <taxon>Glomerellaceae</taxon>
        <taxon>Colletotrichum</taxon>
        <taxon>Colletotrichum orchidearum species complex</taxon>
    </lineage>
</organism>
<dbReference type="Proteomes" id="UP000652219">
    <property type="component" value="Unassembled WGS sequence"/>
</dbReference>
<evidence type="ECO:0000256" key="1">
    <source>
        <dbReference type="SAM" id="MobiDB-lite"/>
    </source>
</evidence>
<comment type="caution">
    <text evidence="2">The sequence shown here is derived from an EMBL/GenBank/DDBJ whole genome shotgun (WGS) entry which is preliminary data.</text>
</comment>
<evidence type="ECO:0000313" key="3">
    <source>
        <dbReference type="Proteomes" id="UP000652219"/>
    </source>
</evidence>
<feature type="region of interest" description="Disordered" evidence="1">
    <location>
        <begin position="92"/>
        <end position="148"/>
    </location>
</feature>
<dbReference type="EMBL" id="WIGN01000204">
    <property type="protein sequence ID" value="KAF6804603.1"/>
    <property type="molecule type" value="Genomic_DNA"/>
</dbReference>